<evidence type="ECO:0000313" key="1">
    <source>
        <dbReference type="EMBL" id="MPM43178.1"/>
    </source>
</evidence>
<protein>
    <submittedName>
        <fullName evidence="1">Uncharacterized protein</fullName>
    </submittedName>
</protein>
<dbReference type="EMBL" id="VSSQ01010006">
    <property type="protein sequence ID" value="MPM43178.1"/>
    <property type="molecule type" value="Genomic_DNA"/>
</dbReference>
<gene>
    <name evidence="1" type="ORF">SDC9_89851</name>
</gene>
<accession>A0A644ZS15</accession>
<organism evidence="1">
    <name type="scientific">bioreactor metagenome</name>
    <dbReference type="NCBI Taxonomy" id="1076179"/>
    <lineage>
        <taxon>unclassified sequences</taxon>
        <taxon>metagenomes</taxon>
        <taxon>ecological metagenomes</taxon>
    </lineage>
</organism>
<dbReference type="AlphaFoldDB" id="A0A644ZS15"/>
<sequence length="48" mass="5606">MIQVIVTLSINKFTRQFNVRKIKELQALVKLIKKPTQPLFIEQVVVLV</sequence>
<comment type="caution">
    <text evidence="1">The sequence shown here is derived from an EMBL/GenBank/DDBJ whole genome shotgun (WGS) entry which is preliminary data.</text>
</comment>
<name>A0A644ZS15_9ZZZZ</name>
<reference evidence="1" key="1">
    <citation type="submission" date="2019-08" db="EMBL/GenBank/DDBJ databases">
        <authorList>
            <person name="Kucharzyk K."/>
            <person name="Murdoch R.W."/>
            <person name="Higgins S."/>
            <person name="Loffler F."/>
        </authorList>
    </citation>
    <scope>NUCLEOTIDE SEQUENCE</scope>
</reference>
<proteinExistence type="predicted"/>